<dbReference type="PIRSF" id="PIRSF038931">
    <property type="entry name" value="GerQ"/>
    <property type="match status" value="1"/>
</dbReference>
<evidence type="ECO:0000256" key="1">
    <source>
        <dbReference type="SAM" id="MobiDB-lite"/>
    </source>
</evidence>
<dbReference type="RefSeq" id="WP_380776314.1">
    <property type="nucleotide sequence ID" value="NZ_JBHUEO010000116.1"/>
</dbReference>
<dbReference type="EMBL" id="JBHUEO010000116">
    <property type="protein sequence ID" value="MFD1708690.1"/>
    <property type="molecule type" value="Genomic_DNA"/>
</dbReference>
<gene>
    <name evidence="2" type="primary">gerQ</name>
    <name evidence="2" type="ORF">ACFSCZ_18620</name>
</gene>
<dbReference type="Pfam" id="PF09671">
    <property type="entry name" value="Spore_GerQ"/>
    <property type="match status" value="1"/>
</dbReference>
<keyword evidence="2" id="KW-0946">Virion</keyword>
<proteinExistence type="predicted"/>
<comment type="caution">
    <text evidence="2">The sequence shown here is derived from an EMBL/GenBank/DDBJ whole genome shotgun (WGS) entry which is preliminary data.</text>
</comment>
<sequence length="145" mass="16163">MAHPNNQPPPGYYPQGSMPYIQPPPFYGMPMPSGQQQPMHPPPGVAPAKGSGNVPGRLPAEESYIENILRLNKGKLVEVYTTYEHNTEWNAKIFKGVIEAAGRDYVILSDPQTGNRVLIPMVNVDFVIFQEPIDYEYHFPGPSAR</sequence>
<dbReference type="NCBIfam" id="TIGR02728">
    <property type="entry name" value="spore_gerQ"/>
    <property type="match status" value="1"/>
</dbReference>
<organism evidence="2 3">
    <name type="scientific">Siminovitchia sediminis</name>
    <dbReference type="NCBI Taxonomy" id="1274353"/>
    <lineage>
        <taxon>Bacteria</taxon>
        <taxon>Bacillati</taxon>
        <taxon>Bacillota</taxon>
        <taxon>Bacilli</taxon>
        <taxon>Bacillales</taxon>
        <taxon>Bacillaceae</taxon>
        <taxon>Siminovitchia</taxon>
    </lineage>
</organism>
<dbReference type="InterPro" id="IPR014099">
    <property type="entry name" value="Spore_coat_GerQ"/>
</dbReference>
<dbReference type="Proteomes" id="UP001597301">
    <property type="component" value="Unassembled WGS sequence"/>
</dbReference>
<evidence type="ECO:0000313" key="2">
    <source>
        <dbReference type="EMBL" id="MFD1708690.1"/>
    </source>
</evidence>
<evidence type="ECO:0000313" key="3">
    <source>
        <dbReference type="Proteomes" id="UP001597301"/>
    </source>
</evidence>
<name>A0ABW4KL12_9BACI</name>
<keyword evidence="3" id="KW-1185">Reference proteome</keyword>
<reference evidence="3" key="1">
    <citation type="journal article" date="2019" name="Int. J. Syst. Evol. Microbiol.">
        <title>The Global Catalogue of Microorganisms (GCM) 10K type strain sequencing project: providing services to taxonomists for standard genome sequencing and annotation.</title>
        <authorList>
            <consortium name="The Broad Institute Genomics Platform"/>
            <consortium name="The Broad Institute Genome Sequencing Center for Infectious Disease"/>
            <person name="Wu L."/>
            <person name="Ma J."/>
        </authorList>
    </citation>
    <scope>NUCLEOTIDE SEQUENCE [LARGE SCALE GENOMIC DNA]</scope>
    <source>
        <strain evidence="3">CGMCC 1.12295</strain>
    </source>
</reference>
<feature type="region of interest" description="Disordered" evidence="1">
    <location>
        <begin position="24"/>
        <end position="58"/>
    </location>
</feature>
<accession>A0ABW4KL12</accession>
<keyword evidence="2" id="KW-0167">Capsid protein</keyword>
<protein>
    <submittedName>
        <fullName evidence="2">Spore coat protein GerQ</fullName>
    </submittedName>
</protein>